<comment type="caution">
    <text evidence="2">The sequence shown here is derived from an EMBL/GenBank/DDBJ whole genome shotgun (WGS) entry which is preliminary data.</text>
</comment>
<organism evidence="2 3">
    <name type="scientific">Acorus calamus</name>
    <name type="common">Sweet flag</name>
    <dbReference type="NCBI Taxonomy" id="4465"/>
    <lineage>
        <taxon>Eukaryota</taxon>
        <taxon>Viridiplantae</taxon>
        <taxon>Streptophyta</taxon>
        <taxon>Embryophyta</taxon>
        <taxon>Tracheophyta</taxon>
        <taxon>Spermatophyta</taxon>
        <taxon>Magnoliopsida</taxon>
        <taxon>Liliopsida</taxon>
        <taxon>Acoraceae</taxon>
        <taxon>Acorus</taxon>
    </lineage>
</organism>
<dbReference type="EMBL" id="JAUJYO010000008">
    <property type="protein sequence ID" value="KAK1309870.1"/>
    <property type="molecule type" value="Genomic_DNA"/>
</dbReference>
<dbReference type="AlphaFoldDB" id="A0AAV9EAH8"/>
<name>A0AAV9EAH8_ACOCL</name>
<keyword evidence="3" id="KW-1185">Reference proteome</keyword>
<feature type="compositionally biased region" description="Basic and acidic residues" evidence="1">
    <location>
        <begin position="1"/>
        <end position="19"/>
    </location>
</feature>
<feature type="region of interest" description="Disordered" evidence="1">
    <location>
        <begin position="1"/>
        <end position="21"/>
    </location>
</feature>
<sequence length="106" mass="12424">MRTLKKDSSEIEKSVKESEDSTNIIPKLEVKIPKLQQLLQDEEKILGEIMESSKDETERHRSELVHVRAELEPWEKQLIEHNGKLLVACNERNLLKEKGRPKRVQN</sequence>
<evidence type="ECO:0000313" key="3">
    <source>
        <dbReference type="Proteomes" id="UP001180020"/>
    </source>
</evidence>
<accession>A0AAV9EAH8</accession>
<reference evidence="2" key="1">
    <citation type="journal article" date="2023" name="Nat. Commun.">
        <title>Diploid and tetraploid genomes of Acorus and the evolution of monocots.</title>
        <authorList>
            <person name="Ma L."/>
            <person name="Liu K.W."/>
            <person name="Li Z."/>
            <person name="Hsiao Y.Y."/>
            <person name="Qi Y."/>
            <person name="Fu T."/>
            <person name="Tang G.D."/>
            <person name="Zhang D."/>
            <person name="Sun W.H."/>
            <person name="Liu D.K."/>
            <person name="Li Y."/>
            <person name="Chen G.Z."/>
            <person name="Liu X.D."/>
            <person name="Liao X.Y."/>
            <person name="Jiang Y.T."/>
            <person name="Yu X."/>
            <person name="Hao Y."/>
            <person name="Huang J."/>
            <person name="Zhao X.W."/>
            <person name="Ke S."/>
            <person name="Chen Y.Y."/>
            <person name="Wu W.L."/>
            <person name="Hsu J.L."/>
            <person name="Lin Y.F."/>
            <person name="Huang M.D."/>
            <person name="Li C.Y."/>
            <person name="Huang L."/>
            <person name="Wang Z.W."/>
            <person name="Zhao X."/>
            <person name="Zhong W.Y."/>
            <person name="Peng D.H."/>
            <person name="Ahmad S."/>
            <person name="Lan S."/>
            <person name="Zhang J.S."/>
            <person name="Tsai W.C."/>
            <person name="Van de Peer Y."/>
            <person name="Liu Z.J."/>
        </authorList>
    </citation>
    <scope>NUCLEOTIDE SEQUENCE</scope>
    <source>
        <strain evidence="2">CP</strain>
    </source>
</reference>
<gene>
    <name evidence="2" type="primary">SMC4</name>
    <name evidence="2" type="ORF">QJS10_CPA08g00125</name>
</gene>
<proteinExistence type="predicted"/>
<dbReference type="Proteomes" id="UP001180020">
    <property type="component" value="Unassembled WGS sequence"/>
</dbReference>
<reference evidence="2" key="2">
    <citation type="submission" date="2023-06" db="EMBL/GenBank/DDBJ databases">
        <authorList>
            <person name="Ma L."/>
            <person name="Liu K.-W."/>
            <person name="Li Z."/>
            <person name="Hsiao Y.-Y."/>
            <person name="Qi Y."/>
            <person name="Fu T."/>
            <person name="Tang G."/>
            <person name="Zhang D."/>
            <person name="Sun W.-H."/>
            <person name="Liu D.-K."/>
            <person name="Li Y."/>
            <person name="Chen G.-Z."/>
            <person name="Liu X.-D."/>
            <person name="Liao X.-Y."/>
            <person name="Jiang Y.-T."/>
            <person name="Yu X."/>
            <person name="Hao Y."/>
            <person name="Huang J."/>
            <person name="Zhao X.-W."/>
            <person name="Ke S."/>
            <person name="Chen Y.-Y."/>
            <person name="Wu W.-L."/>
            <person name="Hsu J.-L."/>
            <person name="Lin Y.-F."/>
            <person name="Huang M.-D."/>
            <person name="Li C.-Y."/>
            <person name="Huang L."/>
            <person name="Wang Z.-W."/>
            <person name="Zhao X."/>
            <person name="Zhong W.-Y."/>
            <person name="Peng D.-H."/>
            <person name="Ahmad S."/>
            <person name="Lan S."/>
            <person name="Zhang J.-S."/>
            <person name="Tsai W.-C."/>
            <person name="Van De Peer Y."/>
            <person name="Liu Z.-J."/>
        </authorList>
    </citation>
    <scope>NUCLEOTIDE SEQUENCE</scope>
    <source>
        <strain evidence="2">CP</strain>
        <tissue evidence="2">Leaves</tissue>
    </source>
</reference>
<protein>
    <submittedName>
        <fullName evidence="2">Structural maintenance of chromosomes protein 4</fullName>
    </submittedName>
</protein>
<evidence type="ECO:0000256" key="1">
    <source>
        <dbReference type="SAM" id="MobiDB-lite"/>
    </source>
</evidence>
<evidence type="ECO:0000313" key="2">
    <source>
        <dbReference type="EMBL" id="KAK1309870.1"/>
    </source>
</evidence>